<dbReference type="NCBIfam" id="TIGR04056">
    <property type="entry name" value="OMP_RagA_SusC"/>
    <property type="match status" value="1"/>
</dbReference>
<dbReference type="InterPro" id="IPR023997">
    <property type="entry name" value="TonB-dep_OMP_SusC/RagA_CS"/>
</dbReference>
<dbReference type="OrthoDB" id="604358at2"/>
<organism evidence="13 14">
    <name type="scientific">Pedobacter miscanthi</name>
    <dbReference type="NCBI Taxonomy" id="2259170"/>
    <lineage>
        <taxon>Bacteria</taxon>
        <taxon>Pseudomonadati</taxon>
        <taxon>Bacteroidota</taxon>
        <taxon>Sphingobacteriia</taxon>
        <taxon>Sphingobacteriales</taxon>
        <taxon>Sphingobacteriaceae</taxon>
        <taxon>Pedobacter</taxon>
    </lineage>
</organism>
<name>A0A366KLU3_9SPHI</name>
<dbReference type="InterPro" id="IPR023996">
    <property type="entry name" value="TonB-dep_OMP_SusC/RagA"/>
</dbReference>
<accession>A0A366KLU3</accession>
<sequence>MKKKLLSIFLGVFLLMAHAIAQQTTITGKVTSEDGPIPGVSVKIKTGTTVVQTDGNGVYSIKTSKGEILVFSFIGYVSQEKTVGNSNTINVALASESTGLQEVVVVGFGSQKKANLTGAVTTVDVAKTFGSKPLNDPTKALQGVVPGLTITYGNGGLTSGPNINIRGVGSINGTSRPLIIVDNVETPDLSIINPADIESVSVLKDAASTSIYGARAAFGVVLIKTKSGKKNQPTKIVYTNNFSWNKPTVLADFANPVDELQALYDASVRAGTTSPETFGMQLTKLRDGIANWQNKYSATNTGNDMILGQDFDYVDGRVYFYKVWDPKKEMLKDYTAQSNHNLSLQGGSDKIGYYLSGGYANEGGIFKLNPDEINKYNISGSINVAATKWLDVDAKFLYRNFKYDYPYQYQNYWYYFWRWGSYFPYGKYNGNYFRHTPAYLANAQTSNVTENYSRVDLGATIKITKDLSIRADYTLGRSNALRHEVGGPINAIDFWTAGTPPLIANIATASQDIVSYGETRNMVNTLNAYATYQKTFATDHNIKITAGVNSENYDNVQFTAAKNTVLDPTRGELALAVGTQLASGYHGTVNGSVSYPVGAYAGYFGRFNYDYKGKYLLELNGRYDGSSAFSKLDRWGFFPSASAGYRLTEEKFMSFIKPYVDDVKFRASYGSVGNQNVGGQYYIPTMAGSSVNWITPSGTTLVQGVAAPIAVAQSLTWEKIQTLDFGTDIRFLKNHVGLSVDYYQRDTKGMLQPTSVPSTFGAAGPRINAGNFRNRGYEISLDLNYPVSPDLNLYATLTLADNKTVFTKWNNPSNLIYQNNANYQNAGFYVGQQYGEIWGFETDGFFQSADEVKNSASQVALQNGNFVYGVGDVKYKDLNGDGVINQGKGTADDHGDLKVIGNSQPRYQYSARLGGTFKGFDIDVYIQGVGKRDYWGLGTMIIPAYGNADIMYANQLDFWSPSNPNAFYPRPYIGNSATKIAQFPASGNNFYPQSKYLLNLAYARLKNVTVGYTLPNNWLKKYGIEKVRFYLSGQNLATISNVGAPIDPEMTDGEAGYTGRTFPFNRQYSFGINLTL</sequence>
<dbReference type="Gene3D" id="2.170.130.10">
    <property type="entry name" value="TonB-dependent receptor, plug domain"/>
    <property type="match status" value="1"/>
</dbReference>
<dbReference type="InterPro" id="IPR037066">
    <property type="entry name" value="Plug_dom_sf"/>
</dbReference>
<evidence type="ECO:0000256" key="8">
    <source>
        <dbReference type="PROSITE-ProRule" id="PRU01360"/>
    </source>
</evidence>
<feature type="chain" id="PRO_5016753385" evidence="10">
    <location>
        <begin position="22"/>
        <end position="1076"/>
    </location>
</feature>
<dbReference type="Pfam" id="PF00593">
    <property type="entry name" value="TonB_dep_Rec_b-barrel"/>
    <property type="match status" value="1"/>
</dbReference>
<dbReference type="AlphaFoldDB" id="A0A366KLU3"/>
<keyword evidence="6 8" id="KW-0472">Membrane</keyword>
<keyword evidence="7 8" id="KW-0998">Cell outer membrane</keyword>
<dbReference type="InterPro" id="IPR000531">
    <property type="entry name" value="Beta-barrel_TonB"/>
</dbReference>
<keyword evidence="14" id="KW-1185">Reference proteome</keyword>
<keyword evidence="2 8" id="KW-0813">Transport</keyword>
<dbReference type="Pfam" id="PF07715">
    <property type="entry name" value="Plug"/>
    <property type="match status" value="1"/>
</dbReference>
<evidence type="ECO:0000256" key="3">
    <source>
        <dbReference type="ARBA" id="ARBA00022452"/>
    </source>
</evidence>
<dbReference type="EMBL" id="QNQU01000032">
    <property type="protein sequence ID" value="RBQ02671.1"/>
    <property type="molecule type" value="Genomic_DNA"/>
</dbReference>
<evidence type="ECO:0000259" key="12">
    <source>
        <dbReference type="Pfam" id="PF07715"/>
    </source>
</evidence>
<gene>
    <name evidence="13" type="ORF">DRW42_25330</name>
</gene>
<dbReference type="RefSeq" id="WP_113951677.1">
    <property type="nucleotide sequence ID" value="NZ_QNQU01000032.1"/>
</dbReference>
<protein>
    <submittedName>
        <fullName evidence="13">TonB-dependent receptor</fullName>
    </submittedName>
</protein>
<feature type="signal peptide" evidence="10">
    <location>
        <begin position="1"/>
        <end position="21"/>
    </location>
</feature>
<dbReference type="InterPro" id="IPR039426">
    <property type="entry name" value="TonB-dep_rcpt-like"/>
</dbReference>
<dbReference type="Proteomes" id="UP000252081">
    <property type="component" value="Unassembled WGS sequence"/>
</dbReference>
<evidence type="ECO:0000256" key="9">
    <source>
        <dbReference type="RuleBase" id="RU003357"/>
    </source>
</evidence>
<feature type="domain" description="TonB-dependent receptor-like beta-barrel" evidence="11">
    <location>
        <begin position="402"/>
        <end position="1036"/>
    </location>
</feature>
<evidence type="ECO:0000256" key="5">
    <source>
        <dbReference type="ARBA" id="ARBA00023077"/>
    </source>
</evidence>
<evidence type="ECO:0000256" key="4">
    <source>
        <dbReference type="ARBA" id="ARBA00022692"/>
    </source>
</evidence>
<evidence type="ECO:0000259" key="11">
    <source>
        <dbReference type="Pfam" id="PF00593"/>
    </source>
</evidence>
<comment type="subcellular location">
    <subcellularLocation>
        <location evidence="1 8">Cell outer membrane</location>
        <topology evidence="1 8">Multi-pass membrane protein</topology>
    </subcellularLocation>
</comment>
<dbReference type="GO" id="GO:0009279">
    <property type="term" value="C:cell outer membrane"/>
    <property type="evidence" value="ECO:0007669"/>
    <property type="project" value="UniProtKB-SubCell"/>
</dbReference>
<evidence type="ECO:0000256" key="6">
    <source>
        <dbReference type="ARBA" id="ARBA00023136"/>
    </source>
</evidence>
<evidence type="ECO:0000256" key="10">
    <source>
        <dbReference type="SAM" id="SignalP"/>
    </source>
</evidence>
<dbReference type="PROSITE" id="PS52016">
    <property type="entry name" value="TONB_DEPENDENT_REC_3"/>
    <property type="match status" value="1"/>
</dbReference>
<keyword evidence="3 8" id="KW-1134">Transmembrane beta strand</keyword>
<dbReference type="Pfam" id="PF13715">
    <property type="entry name" value="CarbopepD_reg_2"/>
    <property type="match status" value="1"/>
</dbReference>
<feature type="domain" description="TonB-dependent receptor plug" evidence="12">
    <location>
        <begin position="113"/>
        <end position="220"/>
    </location>
</feature>
<comment type="similarity">
    <text evidence="8 9">Belongs to the TonB-dependent receptor family.</text>
</comment>
<evidence type="ECO:0000256" key="7">
    <source>
        <dbReference type="ARBA" id="ARBA00023237"/>
    </source>
</evidence>
<keyword evidence="13" id="KW-0675">Receptor</keyword>
<dbReference type="SUPFAM" id="SSF56935">
    <property type="entry name" value="Porins"/>
    <property type="match status" value="1"/>
</dbReference>
<keyword evidence="5 9" id="KW-0798">TonB box</keyword>
<dbReference type="InterPro" id="IPR036942">
    <property type="entry name" value="Beta-barrel_TonB_sf"/>
</dbReference>
<comment type="caution">
    <text evidence="13">The sequence shown here is derived from an EMBL/GenBank/DDBJ whole genome shotgun (WGS) entry which is preliminary data.</text>
</comment>
<dbReference type="InterPro" id="IPR008969">
    <property type="entry name" value="CarboxyPept-like_regulatory"/>
</dbReference>
<dbReference type="InterPro" id="IPR012910">
    <property type="entry name" value="Plug_dom"/>
</dbReference>
<evidence type="ECO:0000313" key="13">
    <source>
        <dbReference type="EMBL" id="RBQ02671.1"/>
    </source>
</evidence>
<dbReference type="NCBIfam" id="TIGR04057">
    <property type="entry name" value="SusC_RagA_signa"/>
    <property type="match status" value="1"/>
</dbReference>
<keyword evidence="4 8" id="KW-0812">Transmembrane</keyword>
<dbReference type="Gene3D" id="2.40.170.20">
    <property type="entry name" value="TonB-dependent receptor, beta-barrel domain"/>
    <property type="match status" value="1"/>
</dbReference>
<dbReference type="SUPFAM" id="SSF49464">
    <property type="entry name" value="Carboxypeptidase regulatory domain-like"/>
    <property type="match status" value="1"/>
</dbReference>
<evidence type="ECO:0000313" key="14">
    <source>
        <dbReference type="Proteomes" id="UP000252081"/>
    </source>
</evidence>
<keyword evidence="10" id="KW-0732">Signal</keyword>
<proteinExistence type="inferred from homology"/>
<evidence type="ECO:0000256" key="2">
    <source>
        <dbReference type="ARBA" id="ARBA00022448"/>
    </source>
</evidence>
<dbReference type="Gene3D" id="2.60.40.1120">
    <property type="entry name" value="Carboxypeptidase-like, regulatory domain"/>
    <property type="match status" value="1"/>
</dbReference>
<evidence type="ECO:0000256" key="1">
    <source>
        <dbReference type="ARBA" id="ARBA00004571"/>
    </source>
</evidence>
<reference evidence="13 14" key="1">
    <citation type="submission" date="2018-07" db="EMBL/GenBank/DDBJ databases">
        <title>A draft genome of a endophytic bacteria, a new species of Pedobacter.</title>
        <authorList>
            <person name="Zhang Z.D."/>
            <person name="Chen Z.J."/>
        </authorList>
    </citation>
    <scope>NUCLEOTIDE SEQUENCE [LARGE SCALE GENOMIC DNA]</scope>
    <source>
        <strain evidence="13 14">RS10</strain>
    </source>
</reference>